<sequence length="324" mass="33960">MSDLWGPGTAASPGLRADGPAPETAPETGQATYVFAVCRPAAGDVPAARGHAEGGPLRTLGLGRLALLVQSVPADAFSEDELRRRLGDRAELERCARDHHAAVEAARASGPVIPFPLATLYRSDRRAVEALRAGEPRFSALLDRLTGHVEWAVKVHLARPAADPEPAEATARPAPTGEGSPGPGSSREGAGRAYLSRVSGRRRQADEERQAAFRAAAQVDEAVRRHATAAVRHRLHSAELTGSNKAQVLNAAYLIAEEAYPAFVRTVADLRGTPALSGIEIDVTGPWAPYSFAELGDYAPGQPGAGATDPAERASASRSEGNAQ</sequence>
<accession>A0ACC6PNG8</accession>
<evidence type="ECO:0000313" key="1">
    <source>
        <dbReference type="EMBL" id="MEJ8632945.1"/>
    </source>
</evidence>
<name>A0ACC6PNG8_9ACTN</name>
<keyword evidence="2" id="KW-1185">Reference proteome</keyword>
<gene>
    <name evidence="1" type="ORF">WKI67_06015</name>
</gene>
<dbReference type="Proteomes" id="UP001377168">
    <property type="component" value="Unassembled WGS sequence"/>
</dbReference>
<reference evidence="1" key="1">
    <citation type="submission" date="2024-03" db="EMBL/GenBank/DDBJ databases">
        <title>Novel Streptomyces species of biotechnological and ecological value are a feature of Machair soil.</title>
        <authorList>
            <person name="Prole J.R."/>
            <person name="Goodfellow M."/>
            <person name="Allenby N."/>
            <person name="Ward A.C."/>
        </authorList>
    </citation>
    <scope>NUCLEOTIDE SEQUENCE</scope>
    <source>
        <strain evidence="1">MS2.AVA.5</strain>
    </source>
</reference>
<dbReference type="EMBL" id="JBBKAJ010000022">
    <property type="protein sequence ID" value="MEJ8632945.1"/>
    <property type="molecule type" value="Genomic_DNA"/>
</dbReference>
<comment type="caution">
    <text evidence="1">The sequence shown here is derived from an EMBL/GenBank/DDBJ whole genome shotgun (WGS) entry which is preliminary data.</text>
</comment>
<proteinExistence type="predicted"/>
<protein>
    <submittedName>
        <fullName evidence="1">GvpL/GvpF family gas vesicle protein</fullName>
    </submittedName>
</protein>
<evidence type="ECO:0000313" key="2">
    <source>
        <dbReference type="Proteomes" id="UP001377168"/>
    </source>
</evidence>
<organism evidence="1 2">
    <name type="scientific">Streptomyces achmelvichensis</name>
    <dbReference type="NCBI Taxonomy" id="3134111"/>
    <lineage>
        <taxon>Bacteria</taxon>
        <taxon>Bacillati</taxon>
        <taxon>Actinomycetota</taxon>
        <taxon>Actinomycetes</taxon>
        <taxon>Kitasatosporales</taxon>
        <taxon>Streptomycetaceae</taxon>
        <taxon>Streptomyces</taxon>
    </lineage>
</organism>